<proteinExistence type="predicted"/>
<dbReference type="EMBL" id="AP017928">
    <property type="protein sequence ID" value="BBA36276.1"/>
    <property type="molecule type" value="Genomic_DNA"/>
</dbReference>
<evidence type="ECO:0000313" key="4">
    <source>
        <dbReference type="Proteomes" id="UP000266313"/>
    </source>
</evidence>
<dbReference type="KEGG" id="mmai:sS8_4346"/>
<evidence type="ECO:0008006" key="5">
    <source>
        <dbReference type="Google" id="ProtNLM"/>
    </source>
</evidence>
<keyword evidence="4" id="KW-1185">Reference proteome</keyword>
<feature type="signal peptide" evidence="2">
    <location>
        <begin position="1"/>
        <end position="19"/>
    </location>
</feature>
<evidence type="ECO:0000256" key="1">
    <source>
        <dbReference type="SAM" id="MobiDB-lite"/>
    </source>
</evidence>
<organism evidence="3 4">
    <name type="scientific">Methylocaldum marinum</name>
    <dbReference type="NCBI Taxonomy" id="1432792"/>
    <lineage>
        <taxon>Bacteria</taxon>
        <taxon>Pseudomonadati</taxon>
        <taxon>Pseudomonadota</taxon>
        <taxon>Gammaproteobacteria</taxon>
        <taxon>Methylococcales</taxon>
        <taxon>Methylococcaceae</taxon>
        <taxon>Methylocaldum</taxon>
    </lineage>
</organism>
<feature type="region of interest" description="Disordered" evidence="1">
    <location>
        <begin position="273"/>
        <end position="297"/>
    </location>
</feature>
<keyword evidence="2" id="KW-0732">Signal</keyword>
<evidence type="ECO:0000313" key="3">
    <source>
        <dbReference type="EMBL" id="BBA36276.1"/>
    </source>
</evidence>
<dbReference type="RefSeq" id="WP_119631478.1">
    <property type="nucleotide sequence ID" value="NZ_AP017928.1"/>
</dbReference>
<gene>
    <name evidence="3" type="ORF">sS8_4346</name>
</gene>
<sequence length="297" mass="32457">MKRYSVLLVLLATLSACLAPPIKPPVADTNQIRKVLVVPVEAPPLEVRPDLIESRLPIYRQNDTVPFDLFLEMKIYRNPGGVLIAGLVSHDDIVQEAVPRQARAADKIIPGLEPLASLADNWVPTFELARLAASQLSSRGLEAVAGGHYYRLPISPRERTANLAHWHGAIREWYKRDTSAVDYRSYQAERIDAVLEIGLGTYRIFEAQAPLQLLVKLINPATGQVIGRTDAEAFPVKGSAQMLLDHEAERFKELVVEVGARLVSQGLSDLGLSSPPRNALSGGPTLETSVAEGVPAR</sequence>
<name>A0A250KXN2_9GAMM</name>
<accession>A0A250KXN2</accession>
<protein>
    <recommendedName>
        <fullName evidence="5">Lipoprotein</fullName>
    </recommendedName>
</protein>
<feature type="chain" id="PRO_5012806612" description="Lipoprotein" evidence="2">
    <location>
        <begin position="20"/>
        <end position="297"/>
    </location>
</feature>
<dbReference type="AlphaFoldDB" id="A0A250KXN2"/>
<dbReference type="Proteomes" id="UP000266313">
    <property type="component" value="Chromosome"/>
</dbReference>
<reference evidence="3 4" key="1">
    <citation type="submission" date="2016-12" db="EMBL/GenBank/DDBJ databases">
        <title>Genome sequencing of Methylocaldum marinum.</title>
        <authorList>
            <person name="Takeuchi M."/>
            <person name="Kamagata Y."/>
            <person name="Hiraoka S."/>
            <person name="Oshima K."/>
            <person name="Hattori M."/>
            <person name="Iwasaki W."/>
        </authorList>
    </citation>
    <scope>NUCLEOTIDE SEQUENCE [LARGE SCALE GENOMIC DNA]</scope>
    <source>
        <strain evidence="3 4">S8</strain>
    </source>
</reference>
<evidence type="ECO:0000256" key="2">
    <source>
        <dbReference type="SAM" id="SignalP"/>
    </source>
</evidence>
<dbReference type="OrthoDB" id="5573537at2"/>
<dbReference type="PROSITE" id="PS51257">
    <property type="entry name" value="PROKAR_LIPOPROTEIN"/>
    <property type="match status" value="1"/>
</dbReference>